<accession>A0A430HDQ1</accession>
<dbReference type="AlphaFoldDB" id="A0A430HDQ1"/>
<dbReference type="RefSeq" id="WP_126077384.1">
    <property type="nucleotide sequence ID" value="NZ_CP051166.1"/>
</dbReference>
<sequence length="350" mass="37768">MTVIVAGKLIQDPAALSELARQVLACIDGGVQWLAWAIPHPQVSFTVADETTLLDEVQQGLHGSPMTLLPKWGLMLGPVKLMTLGSANLRLLAQCESGDASSAMWAQAERFLLDQRLYTAQQLNEASAFLRALGVGAAPLFQAIGLNERVTLTELAIGIGDTRSDSVAVTPLRKEAAAFAVEQARTVAEFCDYYQFYLVYARKRDALSATATVRAQLASEAMATLLPLAFGALDCPQLEDRLPAPMEVDSALRHWLARGGKVGFARLSQAVLQVAEHSAFTTETGAAAARLLEQYLGAAHAFLDRHRIAEGRLEQDGATLSFTVRGERQQARLHLSAARVLSLRSFGSLT</sequence>
<keyword evidence="2" id="KW-1185">Reference proteome</keyword>
<name>A0A430HDQ1_9BURK</name>
<dbReference type="OrthoDB" id="7188532at2"/>
<dbReference type="Proteomes" id="UP000278085">
    <property type="component" value="Unassembled WGS sequence"/>
</dbReference>
<comment type="caution">
    <text evidence="1">The sequence shown here is derived from an EMBL/GenBank/DDBJ whole genome shotgun (WGS) entry which is preliminary data.</text>
</comment>
<evidence type="ECO:0000313" key="1">
    <source>
        <dbReference type="EMBL" id="RSZ55620.1"/>
    </source>
</evidence>
<organism evidence="1 2">
    <name type="scientific">Massilia atriviolacea</name>
    <dbReference type="NCBI Taxonomy" id="2495579"/>
    <lineage>
        <taxon>Bacteria</taxon>
        <taxon>Pseudomonadati</taxon>
        <taxon>Pseudomonadota</taxon>
        <taxon>Betaproteobacteria</taxon>
        <taxon>Burkholderiales</taxon>
        <taxon>Oxalobacteraceae</taxon>
        <taxon>Telluria group</taxon>
        <taxon>Massilia</taxon>
    </lineage>
</organism>
<proteinExistence type="predicted"/>
<dbReference type="EMBL" id="RXLQ01000023">
    <property type="protein sequence ID" value="RSZ55620.1"/>
    <property type="molecule type" value="Genomic_DNA"/>
</dbReference>
<reference evidence="1 2" key="1">
    <citation type="submission" date="2018-12" db="EMBL/GenBank/DDBJ databases">
        <authorList>
            <person name="Yang E."/>
        </authorList>
    </citation>
    <scope>NUCLEOTIDE SEQUENCE [LARGE SCALE GENOMIC DNA]</scope>
    <source>
        <strain evidence="1 2">SOD</strain>
    </source>
</reference>
<protein>
    <submittedName>
        <fullName evidence="1">Uncharacterized protein</fullName>
    </submittedName>
</protein>
<gene>
    <name evidence="1" type="ORF">EJB06_28315</name>
</gene>
<evidence type="ECO:0000313" key="2">
    <source>
        <dbReference type="Proteomes" id="UP000278085"/>
    </source>
</evidence>